<evidence type="ECO:0000256" key="6">
    <source>
        <dbReference type="ARBA" id="ARBA00023008"/>
    </source>
</evidence>
<dbReference type="SUPFAM" id="SSF48056">
    <property type="entry name" value="Di-copper centre-containing domain"/>
    <property type="match status" value="1"/>
</dbReference>
<keyword evidence="8" id="KW-0470">Melanin biosynthesis</keyword>
<comment type="cofactor">
    <cofactor evidence="1">
        <name>Cu(2+)</name>
        <dbReference type="ChEBI" id="CHEBI:29036"/>
    </cofactor>
</comment>
<proteinExistence type="inferred from homology"/>
<dbReference type="Proteomes" id="UP001498476">
    <property type="component" value="Unassembled WGS sequence"/>
</dbReference>
<reference evidence="12 13" key="1">
    <citation type="journal article" date="2025" name="Microbiol. Resour. Announc.">
        <title>Draft genome sequences for Neonectria magnoliae and Neonectria punicea, canker pathogens of Liriodendron tulipifera and Acer saccharum in West Virginia.</title>
        <authorList>
            <person name="Petronek H.M."/>
            <person name="Kasson M.T."/>
            <person name="Metheny A.M."/>
            <person name="Stauder C.M."/>
            <person name="Lovett B."/>
            <person name="Lynch S.C."/>
            <person name="Garnas J.R."/>
            <person name="Kasson L.R."/>
            <person name="Stajich J.E."/>
        </authorList>
    </citation>
    <scope>NUCLEOTIDE SEQUENCE [LARGE SCALE GENOMIC DNA]</scope>
    <source>
        <strain evidence="12 13">NRRL 64653</strain>
    </source>
</reference>
<accession>A0ABR1H6D0</accession>
<dbReference type="Pfam" id="PF00264">
    <property type="entry name" value="Tyrosinase"/>
    <property type="match status" value="1"/>
</dbReference>
<dbReference type="PRINTS" id="PR00092">
    <property type="entry name" value="TYROSINASE"/>
</dbReference>
<dbReference type="PANTHER" id="PTHR11474">
    <property type="entry name" value="TYROSINASE FAMILY MEMBER"/>
    <property type="match status" value="1"/>
</dbReference>
<evidence type="ECO:0000259" key="11">
    <source>
        <dbReference type="PROSITE" id="PS00498"/>
    </source>
</evidence>
<protein>
    <recommendedName>
        <fullName evidence="3">tyrosinase</fullName>
        <ecNumber evidence="3">1.14.18.1</ecNumber>
    </recommendedName>
</protein>
<dbReference type="InterPro" id="IPR008922">
    <property type="entry name" value="Di-copper_centre_dom_sf"/>
</dbReference>
<dbReference type="InterPro" id="IPR050316">
    <property type="entry name" value="Tyrosinase/Hemocyanin"/>
</dbReference>
<dbReference type="InterPro" id="IPR002227">
    <property type="entry name" value="Tyrosinase_Cu-bd"/>
</dbReference>
<evidence type="ECO:0000256" key="8">
    <source>
        <dbReference type="ARBA" id="ARBA00023101"/>
    </source>
</evidence>
<keyword evidence="7" id="KW-0503">Monooxygenase</keyword>
<evidence type="ECO:0000256" key="2">
    <source>
        <dbReference type="ARBA" id="ARBA00009928"/>
    </source>
</evidence>
<dbReference type="InterPro" id="IPR041640">
    <property type="entry name" value="Tyrosinase_C"/>
</dbReference>
<evidence type="ECO:0000256" key="7">
    <source>
        <dbReference type="ARBA" id="ARBA00023033"/>
    </source>
</evidence>
<comment type="caution">
    <text evidence="12">The sequence shown here is derived from an EMBL/GenBank/DDBJ whole genome shotgun (WGS) entry which is preliminary data.</text>
</comment>
<keyword evidence="13" id="KW-1185">Reference proteome</keyword>
<dbReference type="Gene3D" id="2.60.310.20">
    <property type="match status" value="1"/>
</dbReference>
<dbReference type="Pfam" id="PF18132">
    <property type="entry name" value="Tyrosinase_C"/>
    <property type="match status" value="1"/>
</dbReference>
<dbReference type="EC" id="1.14.18.1" evidence="3"/>
<evidence type="ECO:0000313" key="12">
    <source>
        <dbReference type="EMBL" id="KAK7416682.1"/>
    </source>
</evidence>
<sequence length="737" mass="83013">MSDDTGTYAITGIDLPEGLKSRTVTIPYIPGMPLRHEITHLANPTTQDGRDQWTLFVLALEKFKAMPVNEKLSYFQIAGIHDYPRVSWDQGKPEAGKGSYCTHNKLNFSTWHRVYMLLFEQLVWKHMGEVINDWKLSASETARWKNAANTWRMPYWDWARKQTYTQNFALPEVLTQLTVEIFPPESLKDKFQNAAAYPNPLYSFENPEKNADGSPRKLGDMPADKVLWNVPDNDPDNHGNTPANPDVNPWSLTTGTGRWGIEIDDAKEYTGLTGVNNFNAANDFIANMQKPKHWYAYNPGNLSDSVNRMLSKDYNHTWGTFASTKWINDANKGKDDKDKDTSSPAWLSLEYVHNNVHNITGGSNFGKGKGVGHMSDVPVAAFDPIFWLHHCQIDRLLAIWQALHWDLWFDSKEPAKPGIDADATEDTLLHPFHTTTNGGKDKDVWTSKGVRDWTLLHYQYDDLEPKPSALKPDGSLDEAQYKTDLEAYVHETYPGTAHVVGTIRTMENIRIPKGLSGEEGKAFDDYIINVKYDRYALGGTSYSIRFFLGGPKNKPQTEYVEENYIGEIFTFTAPFSSETEGGCENCKKQAADKVLSQGQIPITIQLLNHIYDKGANHPIQEYEQVAEYLRLHLNWKFVQHGGRELDAKSFPNTEVSVLQGTAKPRYTKPEKSAAAEVLSVAYLAVNSYAAEETNDLVPVSAESVPKDSVALPPKFYGYTPVYEATEGKDYGLEPVAA</sequence>
<dbReference type="Gene3D" id="1.10.1280.10">
    <property type="entry name" value="Di-copper center containing domain from catechol oxidase"/>
    <property type="match status" value="1"/>
</dbReference>
<evidence type="ECO:0000256" key="9">
    <source>
        <dbReference type="ARBA" id="ARBA00048233"/>
    </source>
</evidence>
<keyword evidence="4" id="KW-0479">Metal-binding</keyword>
<evidence type="ECO:0000256" key="5">
    <source>
        <dbReference type="ARBA" id="ARBA00023002"/>
    </source>
</evidence>
<dbReference type="PROSITE" id="PS00498">
    <property type="entry name" value="TYROSINASE_2"/>
    <property type="match status" value="1"/>
</dbReference>
<comment type="similarity">
    <text evidence="2">Belongs to the tyrosinase family.</text>
</comment>
<comment type="catalytic activity">
    <reaction evidence="10">
        <text>L-tyrosine + O2 = L-dopaquinone + H2O</text>
        <dbReference type="Rhea" id="RHEA:18117"/>
        <dbReference type="ChEBI" id="CHEBI:15377"/>
        <dbReference type="ChEBI" id="CHEBI:15379"/>
        <dbReference type="ChEBI" id="CHEBI:57924"/>
        <dbReference type="ChEBI" id="CHEBI:58315"/>
        <dbReference type="EC" id="1.14.18.1"/>
    </reaction>
</comment>
<dbReference type="EMBL" id="JAZAVJ010000065">
    <property type="protein sequence ID" value="KAK7416682.1"/>
    <property type="molecule type" value="Genomic_DNA"/>
</dbReference>
<keyword evidence="5" id="KW-0560">Oxidoreductase</keyword>
<evidence type="ECO:0000256" key="4">
    <source>
        <dbReference type="ARBA" id="ARBA00022723"/>
    </source>
</evidence>
<evidence type="ECO:0000313" key="13">
    <source>
        <dbReference type="Proteomes" id="UP001498476"/>
    </source>
</evidence>
<comment type="catalytic activity">
    <reaction evidence="9">
        <text>2 L-dopa + O2 = 2 L-dopaquinone + 2 H2O</text>
        <dbReference type="Rhea" id="RHEA:34287"/>
        <dbReference type="ChEBI" id="CHEBI:15377"/>
        <dbReference type="ChEBI" id="CHEBI:15379"/>
        <dbReference type="ChEBI" id="CHEBI:57504"/>
        <dbReference type="ChEBI" id="CHEBI:57924"/>
        <dbReference type="EC" id="1.14.18.1"/>
    </reaction>
</comment>
<evidence type="ECO:0000256" key="1">
    <source>
        <dbReference type="ARBA" id="ARBA00001973"/>
    </source>
</evidence>
<evidence type="ECO:0000256" key="10">
    <source>
        <dbReference type="ARBA" id="ARBA00048881"/>
    </source>
</evidence>
<evidence type="ECO:0000256" key="3">
    <source>
        <dbReference type="ARBA" id="ARBA00011906"/>
    </source>
</evidence>
<feature type="domain" description="Tyrosinase copper-binding" evidence="11">
    <location>
        <begin position="383"/>
        <end position="394"/>
    </location>
</feature>
<dbReference type="PANTHER" id="PTHR11474:SF76">
    <property type="entry name" value="SHKT DOMAIN-CONTAINING PROTEIN"/>
    <property type="match status" value="1"/>
</dbReference>
<keyword evidence="6" id="KW-0186">Copper</keyword>
<name>A0ABR1H6D0_9HYPO</name>
<organism evidence="12 13">
    <name type="scientific">Neonectria punicea</name>
    <dbReference type="NCBI Taxonomy" id="979145"/>
    <lineage>
        <taxon>Eukaryota</taxon>
        <taxon>Fungi</taxon>
        <taxon>Dikarya</taxon>
        <taxon>Ascomycota</taxon>
        <taxon>Pezizomycotina</taxon>
        <taxon>Sordariomycetes</taxon>
        <taxon>Hypocreomycetidae</taxon>
        <taxon>Hypocreales</taxon>
        <taxon>Nectriaceae</taxon>
        <taxon>Neonectria</taxon>
    </lineage>
</organism>
<gene>
    <name evidence="12" type="ORF">QQX98_005008</name>
</gene>